<evidence type="ECO:0000256" key="5">
    <source>
        <dbReference type="ARBA" id="ARBA00022723"/>
    </source>
</evidence>
<feature type="region of interest" description="Disordered" evidence="10">
    <location>
        <begin position="939"/>
        <end position="959"/>
    </location>
</feature>
<keyword evidence="8" id="KW-0482">Metalloprotease</keyword>
<dbReference type="Pfam" id="PF18027">
    <property type="entry name" value="Pepdidase_M14_N"/>
    <property type="match status" value="1"/>
</dbReference>
<dbReference type="PANTHER" id="PTHR12756:SF45">
    <property type="entry name" value="CYTOSOLIC CARBOXYPEPTIDASE NNA1"/>
    <property type="match status" value="1"/>
</dbReference>
<evidence type="ECO:0000313" key="13">
    <source>
        <dbReference type="Proteomes" id="UP000094527"/>
    </source>
</evidence>
<dbReference type="FunFam" id="3.40.630.10:FF:000011">
    <property type="entry name" value="cytosolic carboxypeptidase 2 isoform X1"/>
    <property type="match status" value="1"/>
</dbReference>
<dbReference type="GO" id="GO:0008270">
    <property type="term" value="F:zinc ion binding"/>
    <property type="evidence" value="ECO:0007669"/>
    <property type="project" value="InterPro"/>
</dbReference>
<dbReference type="Proteomes" id="UP000094527">
    <property type="component" value="Unassembled WGS sequence"/>
</dbReference>
<comment type="caution">
    <text evidence="12">The sequence shown here is derived from an EMBL/GenBank/DDBJ whole genome shotgun (WGS) entry which is preliminary data.</text>
</comment>
<evidence type="ECO:0000313" key="12">
    <source>
        <dbReference type="EMBL" id="ODM98963.1"/>
    </source>
</evidence>
<evidence type="ECO:0000256" key="4">
    <source>
        <dbReference type="ARBA" id="ARBA00022670"/>
    </source>
</evidence>
<feature type="region of interest" description="Disordered" evidence="10">
    <location>
        <begin position="1048"/>
        <end position="1085"/>
    </location>
</feature>
<evidence type="ECO:0000256" key="7">
    <source>
        <dbReference type="ARBA" id="ARBA00022833"/>
    </source>
</evidence>
<dbReference type="InterPro" id="IPR040626">
    <property type="entry name" value="Pepdidase_M14_N"/>
</dbReference>
<dbReference type="Pfam" id="PF00246">
    <property type="entry name" value="Peptidase_M14"/>
    <property type="match status" value="1"/>
</dbReference>
<organism evidence="12 13">
    <name type="scientific">Orchesella cincta</name>
    <name type="common">Springtail</name>
    <name type="synonym">Podura cincta</name>
    <dbReference type="NCBI Taxonomy" id="48709"/>
    <lineage>
        <taxon>Eukaryota</taxon>
        <taxon>Metazoa</taxon>
        <taxon>Ecdysozoa</taxon>
        <taxon>Arthropoda</taxon>
        <taxon>Hexapoda</taxon>
        <taxon>Collembola</taxon>
        <taxon>Entomobryomorpha</taxon>
        <taxon>Entomobryoidea</taxon>
        <taxon>Orchesellidae</taxon>
        <taxon>Orchesellinae</taxon>
        <taxon>Orchesella</taxon>
    </lineage>
</organism>
<dbReference type="STRING" id="48709.A0A1D2N0Z7"/>
<proteinExistence type="inferred from homology"/>
<reference evidence="12 13" key="1">
    <citation type="journal article" date="2016" name="Genome Biol. Evol.">
        <title>Gene Family Evolution Reflects Adaptation to Soil Environmental Stressors in the Genome of the Collembolan Orchesella cincta.</title>
        <authorList>
            <person name="Faddeeva-Vakhrusheva A."/>
            <person name="Derks M.F."/>
            <person name="Anvar S.Y."/>
            <person name="Agamennone V."/>
            <person name="Suring W."/>
            <person name="Smit S."/>
            <person name="van Straalen N.M."/>
            <person name="Roelofs D."/>
        </authorList>
    </citation>
    <scope>NUCLEOTIDE SEQUENCE [LARGE SCALE GENOMIC DNA]</scope>
    <source>
        <tissue evidence="12">Mixed pool</tissue>
    </source>
</reference>
<feature type="compositionally biased region" description="Low complexity" evidence="10">
    <location>
        <begin position="948"/>
        <end position="959"/>
    </location>
</feature>
<evidence type="ECO:0000256" key="6">
    <source>
        <dbReference type="ARBA" id="ARBA00022801"/>
    </source>
</evidence>
<keyword evidence="5" id="KW-0479">Metal-binding</keyword>
<dbReference type="EMBL" id="LJIJ01000307">
    <property type="protein sequence ID" value="ODM98963.1"/>
    <property type="molecule type" value="Genomic_DNA"/>
</dbReference>
<evidence type="ECO:0000256" key="9">
    <source>
        <dbReference type="PROSITE-ProRule" id="PRU01379"/>
    </source>
</evidence>
<dbReference type="SUPFAM" id="SSF53187">
    <property type="entry name" value="Zn-dependent exopeptidases"/>
    <property type="match status" value="1"/>
</dbReference>
<feature type="compositionally biased region" description="Acidic residues" evidence="10">
    <location>
        <begin position="612"/>
        <end position="623"/>
    </location>
</feature>
<accession>A0A1D2N0Z7</accession>
<dbReference type="GO" id="GO:0004181">
    <property type="term" value="F:metallocarboxypeptidase activity"/>
    <property type="evidence" value="ECO:0007669"/>
    <property type="project" value="InterPro"/>
</dbReference>
<comment type="similarity">
    <text evidence="2 9">Belongs to the peptidase M14 family.</text>
</comment>
<protein>
    <submittedName>
        <fullName evidence="12">Cytosolic carboxypeptidase NnaD</fullName>
    </submittedName>
</protein>
<evidence type="ECO:0000256" key="1">
    <source>
        <dbReference type="ARBA" id="ARBA00001947"/>
    </source>
</evidence>
<name>A0A1D2N0Z7_ORCCI</name>
<dbReference type="OrthoDB" id="10253041at2759"/>
<evidence type="ECO:0000256" key="2">
    <source>
        <dbReference type="ARBA" id="ARBA00005988"/>
    </source>
</evidence>
<feature type="domain" description="Peptidase M14" evidence="11">
    <location>
        <begin position="296"/>
        <end position="568"/>
    </location>
</feature>
<dbReference type="Gene3D" id="3.40.630.10">
    <property type="entry name" value="Zn peptidases"/>
    <property type="match status" value="1"/>
</dbReference>
<feature type="compositionally biased region" description="Basic residues" evidence="10">
    <location>
        <begin position="1059"/>
        <end position="1068"/>
    </location>
</feature>
<keyword evidence="6" id="KW-0378">Hydrolase</keyword>
<sequence length="1141" mass="128294">MECKNPAHASSPTVSSLVVELQSKFFPIQPRANLTSRELRNAGILPATPPMCESPGSPSSKEKAALLKLKEPRDLYSTTTLLHPIKWPVECQVIPEKIRHIDEVTSKLESYYVCNGKEPQPQPVGVEMGTVVYDYQPKLSVDYFCRATIGGSQELQIFDSEPSTLKFESRFESGNLAKAIKVTNMYYELYLRHDLYTERHAQWFYFRIQNTKENVPYRFSIVNFNKPDSLYRYGLKVLMYSEKDAQINNIGWVRSGTNIAYFKNDISPDDNGPYYTLTFNLKFRHNNDTVYLAQSYPYTYSTLQNYLKSIEDDEFKSQLLTIRLLCRSLAGNNVHILTVTSPDNHQQEENSKKPVIFLSARVHPGESQSSYMMKGIIDFLTSDCSQAKELRDRFIFKLIPMLNPDGVIVGNSRCCLLGQDLNRQYRTVLREAFPQIYHAKVMLRRLQEEHGIFLYCDLHGHSRRHNVFIYGCENRRIPEKRLLEQVFPLMMHKNAADKFSFQNCKFKIQKTKEGTGRIFVWTLGVVNSYTLEISLGGSTMPSRQYTHFNTGDYEGCGRHFCETLLDYSDTNPIKENLREKILQKLLDGGSTAEEPKNVVLSDYSSLSHSETDGEDDSGDEADGEDRNTTDLLTVPGPAPSGPLSSPTAQAKLKRQASVRKHHHHYHHHHHHQNRNKSASSSGKTPVQKPYSERSPLPIHKTSVDFTKIKQRKLEEPIVFNLPEPTLDETRLLAVINPSKESSSSKDKEISAAYKRLTKFRRKTRRIPSTVIGDETLQPHYHHHSHHHQSHNYQLTAKCTRILFDDPFNPPGSIKPPRRSMEVDDDGPLLQSGTEDECDPYDVIIKNQNFYVGGGSNKPIIKITDCDPDGGGNYEEPSSLADEMARLKIGIKSGLARSSSSKSDSESYPQLPSFPPFQPSFPVGKAFLHQTFYTDLSGTLTTTGAGKEPSSPSKLKPSLSDNAITTTSATANSLSPAQIRPIARRSSISYMGSNTNLTSAASSLAKSKLQATGNTMIGGSSSAGNSRRRVSWTGTLTVSVPNVPMVRSTSILHHGSNQNQRKKSFRKSKSLNDNQTPNGSSLDIHDASISHPFASVDKTMPSVSKYISSRISTQPASSMQSFSSSNMSTKKRRAKLKRTKHK</sequence>
<feature type="region of interest" description="Disordered" evidence="10">
    <location>
        <begin position="811"/>
        <end position="835"/>
    </location>
</feature>
<dbReference type="PANTHER" id="PTHR12756">
    <property type="entry name" value="CYTOSOLIC CARBOXYPEPTIDASE"/>
    <property type="match status" value="1"/>
</dbReference>
<dbReference type="PROSITE" id="PS52035">
    <property type="entry name" value="PEPTIDASE_M14"/>
    <property type="match status" value="1"/>
</dbReference>
<keyword evidence="13" id="KW-1185">Reference proteome</keyword>
<keyword evidence="7" id="KW-0862">Zinc</keyword>
<dbReference type="AlphaFoldDB" id="A0A1D2N0Z7"/>
<feature type="compositionally biased region" description="Basic residues" evidence="10">
    <location>
        <begin position="651"/>
        <end position="674"/>
    </location>
</feature>
<gene>
    <name evidence="12" type="ORF">Ocin01_07719</name>
</gene>
<evidence type="ECO:0000256" key="10">
    <source>
        <dbReference type="SAM" id="MobiDB-lite"/>
    </source>
</evidence>
<dbReference type="InterPro" id="IPR000834">
    <property type="entry name" value="Peptidase_M14"/>
</dbReference>
<dbReference type="Gene3D" id="2.60.40.3120">
    <property type="match status" value="1"/>
</dbReference>
<feature type="compositionally biased region" description="Low complexity" evidence="10">
    <location>
        <begin position="1111"/>
        <end position="1127"/>
    </location>
</feature>
<keyword evidence="4" id="KW-0645">Protease</keyword>
<dbReference type="InterPro" id="IPR050821">
    <property type="entry name" value="Cytosolic_carboxypeptidase"/>
</dbReference>
<keyword evidence="3 12" id="KW-0121">Carboxypeptidase</keyword>
<feature type="active site" description="Proton donor/acceptor" evidence="9">
    <location>
        <position position="532"/>
    </location>
</feature>
<feature type="compositionally biased region" description="Polar residues" evidence="10">
    <location>
        <begin position="1070"/>
        <end position="1080"/>
    </location>
</feature>
<feature type="region of interest" description="Disordered" evidence="10">
    <location>
        <begin position="601"/>
        <end position="698"/>
    </location>
</feature>
<evidence type="ECO:0000256" key="3">
    <source>
        <dbReference type="ARBA" id="ARBA00022645"/>
    </source>
</evidence>
<evidence type="ECO:0000256" key="8">
    <source>
        <dbReference type="ARBA" id="ARBA00023049"/>
    </source>
</evidence>
<comment type="cofactor">
    <cofactor evidence="1">
        <name>Zn(2+)</name>
        <dbReference type="ChEBI" id="CHEBI:29105"/>
    </cofactor>
</comment>
<feature type="region of interest" description="Disordered" evidence="10">
    <location>
        <begin position="1110"/>
        <end position="1141"/>
    </location>
</feature>
<feature type="compositionally biased region" description="Polar residues" evidence="10">
    <location>
        <begin position="675"/>
        <end position="684"/>
    </location>
</feature>
<feature type="compositionally biased region" description="Polar residues" evidence="10">
    <location>
        <begin position="1048"/>
        <end position="1058"/>
    </location>
</feature>
<evidence type="ECO:0000259" key="11">
    <source>
        <dbReference type="PROSITE" id="PS52035"/>
    </source>
</evidence>
<dbReference type="GO" id="GO:0006508">
    <property type="term" value="P:proteolysis"/>
    <property type="evidence" value="ECO:0007669"/>
    <property type="project" value="UniProtKB-KW"/>
</dbReference>
<feature type="compositionally biased region" description="Basic residues" evidence="10">
    <location>
        <begin position="1128"/>
        <end position="1141"/>
    </location>
</feature>